<dbReference type="EMBL" id="JAEPRQ010000001">
    <property type="protein sequence ID" value="MBK4215120.1"/>
    <property type="molecule type" value="Genomic_DNA"/>
</dbReference>
<keyword evidence="8" id="KW-1185">Reference proteome</keyword>
<name>A0A934SA10_9RHOB</name>
<dbReference type="AlphaFoldDB" id="A0A934SA10"/>
<organism evidence="7 8">
    <name type="scientific">Paracoccus caeni</name>
    <dbReference type="NCBI Taxonomy" id="657651"/>
    <lineage>
        <taxon>Bacteria</taxon>
        <taxon>Pseudomonadati</taxon>
        <taxon>Pseudomonadota</taxon>
        <taxon>Alphaproteobacteria</taxon>
        <taxon>Rhodobacterales</taxon>
        <taxon>Paracoccaceae</taxon>
        <taxon>Paracoccus</taxon>
    </lineage>
</organism>
<keyword evidence="2" id="KW-0547">Nucleotide-binding</keyword>
<dbReference type="PROSITE" id="PS00211">
    <property type="entry name" value="ABC_TRANSPORTER_1"/>
    <property type="match status" value="1"/>
</dbReference>
<evidence type="ECO:0000256" key="2">
    <source>
        <dbReference type="ARBA" id="ARBA00022741"/>
    </source>
</evidence>
<evidence type="ECO:0000259" key="6">
    <source>
        <dbReference type="PROSITE" id="PS50893"/>
    </source>
</evidence>
<evidence type="ECO:0000313" key="7">
    <source>
        <dbReference type="EMBL" id="MBK4215120.1"/>
    </source>
</evidence>
<accession>A0A934SA10</accession>
<dbReference type="GO" id="GO:0005524">
    <property type="term" value="F:ATP binding"/>
    <property type="evidence" value="ECO:0007669"/>
    <property type="project" value="UniProtKB-KW"/>
</dbReference>
<dbReference type="SMART" id="SM00382">
    <property type="entry name" value="AAA"/>
    <property type="match status" value="1"/>
</dbReference>
<evidence type="ECO:0000256" key="1">
    <source>
        <dbReference type="ARBA" id="ARBA00022448"/>
    </source>
</evidence>
<dbReference type="InterPro" id="IPR003593">
    <property type="entry name" value="AAA+_ATPase"/>
</dbReference>
<keyword evidence="1" id="KW-0813">Transport</keyword>
<evidence type="ECO:0000313" key="8">
    <source>
        <dbReference type="Proteomes" id="UP000640485"/>
    </source>
</evidence>
<dbReference type="Pfam" id="PF00005">
    <property type="entry name" value="ABC_tran"/>
    <property type="match status" value="1"/>
</dbReference>
<proteinExistence type="predicted"/>
<sequence length="250" mass="26897">MIIRDLSCGYPRARVIEGLSLPPLPPGSITTILGPNAAGKTSLLKAIAGQIETEGRIMLGDEDLTRLTAAARSGRVGYMPQTAIGRIGLTVLDCVMTALARTGDAPLDQRAMQVLDRFGVADLANRPMRVLSGGQRQAVSLAVAVARNPVILLLDEPTSALDLARRHLILGHIRALADEGHIVLLVLHDLAFAAQWSDRIAVLGRGRLEAFGTPEDVLTPEILRRVWRIDARVERCSRGSLQIITDGAML</sequence>
<dbReference type="CDD" id="cd03214">
    <property type="entry name" value="ABC_Iron-Siderophores_B12_Hemin"/>
    <property type="match status" value="1"/>
</dbReference>
<dbReference type="InterPro" id="IPR027417">
    <property type="entry name" value="P-loop_NTPase"/>
</dbReference>
<dbReference type="GO" id="GO:0016887">
    <property type="term" value="F:ATP hydrolysis activity"/>
    <property type="evidence" value="ECO:0007669"/>
    <property type="project" value="InterPro"/>
</dbReference>
<dbReference type="Proteomes" id="UP000640485">
    <property type="component" value="Unassembled WGS sequence"/>
</dbReference>
<feature type="domain" description="ABC transporter" evidence="6">
    <location>
        <begin position="1"/>
        <end position="230"/>
    </location>
</feature>
<dbReference type="SUPFAM" id="SSF52540">
    <property type="entry name" value="P-loop containing nucleoside triphosphate hydrolases"/>
    <property type="match status" value="1"/>
</dbReference>
<dbReference type="InterPro" id="IPR017871">
    <property type="entry name" value="ABC_transporter-like_CS"/>
</dbReference>
<evidence type="ECO:0000256" key="4">
    <source>
        <dbReference type="ARBA" id="ARBA00022967"/>
    </source>
</evidence>
<gene>
    <name evidence="7" type="ORF">JJJ17_04195</name>
</gene>
<comment type="caution">
    <text evidence="7">The sequence shown here is derived from an EMBL/GenBank/DDBJ whole genome shotgun (WGS) entry which is preliminary data.</text>
</comment>
<keyword evidence="4" id="KW-1278">Translocase</keyword>
<protein>
    <submittedName>
        <fullName evidence="7">ABC transporter ATP-binding protein</fullName>
    </submittedName>
</protein>
<dbReference type="PANTHER" id="PTHR42794:SF1">
    <property type="entry name" value="HEMIN IMPORT ATP-BINDING PROTEIN HMUV"/>
    <property type="match status" value="1"/>
</dbReference>
<evidence type="ECO:0000256" key="5">
    <source>
        <dbReference type="ARBA" id="ARBA00037066"/>
    </source>
</evidence>
<keyword evidence="3 7" id="KW-0067">ATP-binding</keyword>
<dbReference type="PANTHER" id="PTHR42794">
    <property type="entry name" value="HEMIN IMPORT ATP-BINDING PROTEIN HMUV"/>
    <property type="match status" value="1"/>
</dbReference>
<dbReference type="Gene3D" id="3.40.50.300">
    <property type="entry name" value="P-loop containing nucleotide triphosphate hydrolases"/>
    <property type="match status" value="1"/>
</dbReference>
<evidence type="ECO:0000256" key="3">
    <source>
        <dbReference type="ARBA" id="ARBA00022840"/>
    </source>
</evidence>
<dbReference type="PROSITE" id="PS50893">
    <property type="entry name" value="ABC_TRANSPORTER_2"/>
    <property type="match status" value="1"/>
</dbReference>
<dbReference type="InterPro" id="IPR003439">
    <property type="entry name" value="ABC_transporter-like_ATP-bd"/>
</dbReference>
<reference evidence="7" key="1">
    <citation type="submission" date="2021-01" db="EMBL/GenBank/DDBJ databases">
        <title>Paracoccus amoyensis sp. nov., isolated from the surface seawater along the coast of Xiamen Island, China.</title>
        <authorList>
            <person name="Lyu L."/>
        </authorList>
    </citation>
    <scope>NUCLEOTIDE SEQUENCE</scope>
    <source>
        <strain evidence="7">MJ17</strain>
    </source>
</reference>
<comment type="function">
    <text evidence="5">Part of the ABC transporter complex HmuTUV involved in hemin import. Responsible for energy coupling to the transport system.</text>
</comment>